<evidence type="ECO:0000256" key="1">
    <source>
        <dbReference type="ARBA" id="ARBA00004613"/>
    </source>
</evidence>
<proteinExistence type="predicted"/>
<accession>A0AAW1DL78</accession>
<dbReference type="GO" id="GO:0004252">
    <property type="term" value="F:serine-type endopeptidase activity"/>
    <property type="evidence" value="ECO:0007669"/>
    <property type="project" value="InterPro"/>
</dbReference>
<dbReference type="InterPro" id="IPR001254">
    <property type="entry name" value="Trypsin_dom"/>
</dbReference>
<comment type="caution">
    <text evidence="10">The sequence shown here is derived from an EMBL/GenBank/DDBJ whole genome shotgun (WGS) entry which is preliminary data.</text>
</comment>
<evidence type="ECO:0000313" key="10">
    <source>
        <dbReference type="EMBL" id="KAK9510968.1"/>
    </source>
</evidence>
<dbReference type="GO" id="GO:0005576">
    <property type="term" value="C:extracellular region"/>
    <property type="evidence" value="ECO:0007669"/>
    <property type="project" value="UniProtKB-SubCell"/>
</dbReference>
<evidence type="ECO:0000256" key="6">
    <source>
        <dbReference type="ARBA" id="ARBA00023157"/>
    </source>
</evidence>
<dbReference type="AlphaFoldDB" id="A0AAW1DL78"/>
<evidence type="ECO:0000313" key="11">
    <source>
        <dbReference type="Proteomes" id="UP001461498"/>
    </source>
</evidence>
<dbReference type="PROSITE" id="PS50240">
    <property type="entry name" value="TRYPSIN_DOM"/>
    <property type="match status" value="1"/>
</dbReference>
<evidence type="ECO:0000256" key="5">
    <source>
        <dbReference type="ARBA" id="ARBA00022825"/>
    </source>
</evidence>
<comment type="subcellular location">
    <subcellularLocation>
        <location evidence="1">Secreted</location>
    </subcellularLocation>
</comment>
<dbReference type="SUPFAM" id="SSF50494">
    <property type="entry name" value="Trypsin-like serine proteases"/>
    <property type="match status" value="1"/>
</dbReference>
<name>A0AAW1DL78_9HEMI</name>
<evidence type="ECO:0000256" key="3">
    <source>
        <dbReference type="ARBA" id="ARBA00022670"/>
    </source>
</evidence>
<sequence length="404" mass="45001">MKMWVLILISCWVMISNAAEYQITIKSGEQKRLNHKGDAGTAETHWKLETCEGCKLIMSCYMSSKSCNDFLLTINDGLTVEKHCGPRWSSTVLANSNYNKMEATIKTIGPVQGSFCHVSATKPYTNMEYKEIDSSEFGLGTGAKRQTSCKCGWANKSPARIVGGKETLPNEYPFPVILKIKHDRLPLCGGSIISAYHILTAAHCTYPFRGLKFAVVIGEHDISKSDETPFTKEIDVKETFDHPKYNDDHSEYDIAIALLEEKIEFNNAVGPVCLPNSRTNLLGEYIKVMGWGRTQTKGSSSPTLLKVHLRAIDLSICGSMYSSIDLKDPYQICTWAPNRDSCQGDSGGPLVWRDPETNRYVQVALVSYGRKCGSTDPAVNTDVSYFMDWIRKIISDTVPQEVCV</sequence>
<dbReference type="GO" id="GO:0006508">
    <property type="term" value="P:proteolysis"/>
    <property type="evidence" value="ECO:0007669"/>
    <property type="project" value="UniProtKB-KW"/>
</dbReference>
<keyword evidence="5 7" id="KW-0720">Serine protease</keyword>
<dbReference type="InterPro" id="IPR033116">
    <property type="entry name" value="TRYPSIN_SER"/>
</dbReference>
<dbReference type="PROSITE" id="PS00134">
    <property type="entry name" value="TRYPSIN_HIS"/>
    <property type="match status" value="1"/>
</dbReference>
<dbReference type="PANTHER" id="PTHR24252:SF7">
    <property type="entry name" value="HYALIN"/>
    <property type="match status" value="1"/>
</dbReference>
<keyword evidence="11" id="KW-1185">Reference proteome</keyword>
<evidence type="ECO:0000256" key="7">
    <source>
        <dbReference type="RuleBase" id="RU363034"/>
    </source>
</evidence>
<feature type="signal peptide" evidence="8">
    <location>
        <begin position="1"/>
        <end position="18"/>
    </location>
</feature>
<dbReference type="PROSITE" id="PS00135">
    <property type="entry name" value="TRYPSIN_SER"/>
    <property type="match status" value="1"/>
</dbReference>
<dbReference type="InterPro" id="IPR018114">
    <property type="entry name" value="TRYPSIN_HIS"/>
</dbReference>
<dbReference type="Gene3D" id="2.40.10.10">
    <property type="entry name" value="Trypsin-like serine proteases"/>
    <property type="match status" value="1"/>
</dbReference>
<dbReference type="InterPro" id="IPR043504">
    <property type="entry name" value="Peptidase_S1_PA_chymotrypsin"/>
</dbReference>
<keyword evidence="3 7" id="KW-0645">Protease</keyword>
<evidence type="ECO:0000259" key="9">
    <source>
        <dbReference type="PROSITE" id="PS50240"/>
    </source>
</evidence>
<dbReference type="SMART" id="SM00020">
    <property type="entry name" value="Tryp_SPc"/>
    <property type="match status" value="1"/>
</dbReference>
<dbReference type="Proteomes" id="UP001461498">
    <property type="component" value="Unassembled WGS sequence"/>
</dbReference>
<feature type="domain" description="Peptidase S1" evidence="9">
    <location>
        <begin position="161"/>
        <end position="395"/>
    </location>
</feature>
<keyword evidence="6" id="KW-1015">Disulfide bond</keyword>
<dbReference type="InterPro" id="IPR001314">
    <property type="entry name" value="Peptidase_S1A"/>
</dbReference>
<evidence type="ECO:0000256" key="4">
    <source>
        <dbReference type="ARBA" id="ARBA00022801"/>
    </source>
</evidence>
<gene>
    <name evidence="10" type="ORF">O3M35_005633</name>
</gene>
<keyword evidence="2" id="KW-0964">Secreted</keyword>
<dbReference type="Pfam" id="PF00089">
    <property type="entry name" value="Trypsin"/>
    <property type="match status" value="1"/>
</dbReference>
<dbReference type="FunFam" id="2.40.10.10:FF:000015">
    <property type="entry name" value="Atrial natriuretic peptide-converting enzyme"/>
    <property type="match status" value="1"/>
</dbReference>
<evidence type="ECO:0000256" key="2">
    <source>
        <dbReference type="ARBA" id="ARBA00022525"/>
    </source>
</evidence>
<dbReference type="EMBL" id="JAPXFL010000002">
    <property type="protein sequence ID" value="KAK9510968.1"/>
    <property type="molecule type" value="Genomic_DNA"/>
</dbReference>
<keyword evidence="8" id="KW-0732">Signal</keyword>
<keyword evidence="4 7" id="KW-0378">Hydrolase</keyword>
<dbReference type="PRINTS" id="PR00722">
    <property type="entry name" value="CHYMOTRYPSIN"/>
</dbReference>
<organism evidence="10 11">
    <name type="scientific">Rhynocoris fuscipes</name>
    <dbReference type="NCBI Taxonomy" id="488301"/>
    <lineage>
        <taxon>Eukaryota</taxon>
        <taxon>Metazoa</taxon>
        <taxon>Ecdysozoa</taxon>
        <taxon>Arthropoda</taxon>
        <taxon>Hexapoda</taxon>
        <taxon>Insecta</taxon>
        <taxon>Pterygota</taxon>
        <taxon>Neoptera</taxon>
        <taxon>Paraneoptera</taxon>
        <taxon>Hemiptera</taxon>
        <taxon>Heteroptera</taxon>
        <taxon>Panheteroptera</taxon>
        <taxon>Cimicomorpha</taxon>
        <taxon>Reduviidae</taxon>
        <taxon>Harpactorinae</taxon>
        <taxon>Harpactorini</taxon>
        <taxon>Rhynocoris</taxon>
    </lineage>
</organism>
<reference evidence="10 11" key="1">
    <citation type="submission" date="2022-12" db="EMBL/GenBank/DDBJ databases">
        <title>Chromosome-level genome assembly of true bugs.</title>
        <authorList>
            <person name="Ma L."/>
            <person name="Li H."/>
        </authorList>
    </citation>
    <scope>NUCLEOTIDE SEQUENCE [LARGE SCALE GENOMIC DNA]</scope>
    <source>
        <strain evidence="10">Lab_2022b</strain>
    </source>
</reference>
<dbReference type="InterPro" id="IPR009003">
    <property type="entry name" value="Peptidase_S1_PA"/>
</dbReference>
<protein>
    <recommendedName>
        <fullName evidence="9">Peptidase S1 domain-containing protein</fullName>
    </recommendedName>
</protein>
<evidence type="ECO:0000256" key="8">
    <source>
        <dbReference type="SAM" id="SignalP"/>
    </source>
</evidence>
<dbReference type="PANTHER" id="PTHR24252">
    <property type="entry name" value="ACROSIN-RELATED"/>
    <property type="match status" value="1"/>
</dbReference>
<dbReference type="CDD" id="cd00190">
    <property type="entry name" value="Tryp_SPc"/>
    <property type="match status" value="1"/>
</dbReference>
<feature type="chain" id="PRO_5043799768" description="Peptidase S1 domain-containing protein" evidence="8">
    <location>
        <begin position="19"/>
        <end position="404"/>
    </location>
</feature>